<comment type="caution">
    <text evidence="1">The sequence shown here is derived from an EMBL/GenBank/DDBJ whole genome shotgun (WGS) entry which is preliminary data.</text>
</comment>
<name>A0A937RF49_9ACTN</name>
<evidence type="ECO:0000313" key="1">
    <source>
        <dbReference type="EMBL" id="MBL7627709.1"/>
    </source>
</evidence>
<proteinExistence type="predicted"/>
<dbReference type="EMBL" id="JAEACQ010000163">
    <property type="protein sequence ID" value="MBL7627709.1"/>
    <property type="molecule type" value="Genomic_DNA"/>
</dbReference>
<evidence type="ECO:0000313" key="2">
    <source>
        <dbReference type="Proteomes" id="UP000604475"/>
    </source>
</evidence>
<dbReference type="Proteomes" id="UP000604475">
    <property type="component" value="Unassembled WGS sequence"/>
</dbReference>
<gene>
    <name evidence="1" type="ORF">I7412_11130</name>
</gene>
<dbReference type="AlphaFoldDB" id="A0A937RF49"/>
<keyword evidence="2" id="KW-1185">Reference proteome</keyword>
<sequence>MAMPGLLSPSTAGFPIFGLLPDLLEPRWLELWDTRRPRSEQVWRVGLGHGDAAHLGPRVIVTTVPRLPETRIGEARYGPTVADDAIGWAQQSMLHAVAPEFPPDSPDRQEWWRYQLELAGWLSGNLDAEDWTTVSLSVDGWALPFRLRRHGPAWAAFTEIDTGWIAMDGIYLEATGLALETVRVADYLPMTV</sequence>
<protein>
    <submittedName>
        <fullName evidence="1">Uncharacterized protein</fullName>
    </submittedName>
</protein>
<organism evidence="1 2">
    <name type="scientific">Frankia nepalensis</name>
    <dbReference type="NCBI Taxonomy" id="1836974"/>
    <lineage>
        <taxon>Bacteria</taxon>
        <taxon>Bacillati</taxon>
        <taxon>Actinomycetota</taxon>
        <taxon>Actinomycetes</taxon>
        <taxon>Frankiales</taxon>
        <taxon>Frankiaceae</taxon>
        <taxon>Frankia</taxon>
    </lineage>
</organism>
<accession>A0A937RF49</accession>
<reference evidence="1" key="1">
    <citation type="submission" date="2020-12" db="EMBL/GenBank/DDBJ databases">
        <title>Genomic characterization of non-nitrogen-fixing Frankia strains.</title>
        <authorList>
            <person name="Carlos-Shanley C."/>
            <person name="Guerra T."/>
            <person name="Hahn D."/>
        </authorList>
    </citation>
    <scope>NUCLEOTIDE SEQUENCE</scope>
    <source>
        <strain evidence="1">CN6</strain>
    </source>
</reference>